<reference evidence="3" key="1">
    <citation type="journal article" date="2019" name="Int. J. Syst. Evol. Microbiol.">
        <title>The Global Catalogue of Microorganisms (GCM) 10K type strain sequencing project: providing services to taxonomists for standard genome sequencing and annotation.</title>
        <authorList>
            <consortium name="The Broad Institute Genomics Platform"/>
            <consortium name="The Broad Institute Genome Sequencing Center for Infectious Disease"/>
            <person name="Wu L."/>
            <person name="Ma J."/>
        </authorList>
    </citation>
    <scope>NUCLEOTIDE SEQUENCE [LARGE SCALE GENOMIC DNA]</scope>
    <source>
        <strain evidence="3">KCTC 42217</strain>
    </source>
</reference>
<name>A0ABW4ZGY1_9SPHI</name>
<comment type="caution">
    <text evidence="2">The sequence shown here is derived from an EMBL/GenBank/DDBJ whole genome shotgun (WGS) entry which is preliminary data.</text>
</comment>
<protein>
    <submittedName>
        <fullName evidence="2">1-acyl-sn-glycerol-3-phosphate acyltransferase</fullName>
    </submittedName>
</protein>
<evidence type="ECO:0000313" key="2">
    <source>
        <dbReference type="EMBL" id="MFD2161121.1"/>
    </source>
</evidence>
<evidence type="ECO:0000313" key="3">
    <source>
        <dbReference type="Proteomes" id="UP001597387"/>
    </source>
</evidence>
<proteinExistence type="predicted"/>
<dbReference type="EMBL" id="JBHUHZ010000001">
    <property type="protein sequence ID" value="MFD2161121.1"/>
    <property type="molecule type" value="Genomic_DNA"/>
</dbReference>
<dbReference type="RefSeq" id="WP_255900098.1">
    <property type="nucleotide sequence ID" value="NZ_JAFMZO010000001.1"/>
</dbReference>
<dbReference type="SUPFAM" id="SSF69593">
    <property type="entry name" value="Glycerol-3-phosphate (1)-acyltransferase"/>
    <property type="match status" value="1"/>
</dbReference>
<dbReference type="GO" id="GO:0016746">
    <property type="term" value="F:acyltransferase activity"/>
    <property type="evidence" value="ECO:0007669"/>
    <property type="project" value="UniProtKB-KW"/>
</dbReference>
<accession>A0ABW4ZGY1</accession>
<feature type="domain" description="Phospholipid/glycerol acyltransferase" evidence="1">
    <location>
        <begin position="38"/>
        <end position="146"/>
    </location>
</feature>
<keyword evidence="3" id="KW-1185">Reference proteome</keyword>
<keyword evidence="2" id="KW-0012">Acyltransferase</keyword>
<dbReference type="InterPro" id="IPR002123">
    <property type="entry name" value="Plipid/glycerol_acylTrfase"/>
</dbReference>
<sequence>MIKKLIVTFFNWYIDRIIARHFNSFSFNKLTLDQSRSVLLLANHFSWWDGFLMFQANRLFFKKNFHVMVTEENYNKVAFLKYLGAFPVKRNSRNVFHSLEYAGELLDHPENLVLIFPQGKLYSNHVNEVVFEKGLMQLISFSKRNFQYLFAASFVDYFEKRKPSVTCYLNTWEGAEFTSLQLIKDAYNKHYETSRQEHNQVTI</sequence>
<keyword evidence="2" id="KW-0808">Transferase</keyword>
<dbReference type="Pfam" id="PF01553">
    <property type="entry name" value="Acyltransferase"/>
    <property type="match status" value="1"/>
</dbReference>
<evidence type="ECO:0000259" key="1">
    <source>
        <dbReference type="SMART" id="SM00563"/>
    </source>
</evidence>
<dbReference type="Proteomes" id="UP001597387">
    <property type="component" value="Unassembled WGS sequence"/>
</dbReference>
<dbReference type="SMART" id="SM00563">
    <property type="entry name" value="PlsC"/>
    <property type="match status" value="1"/>
</dbReference>
<organism evidence="2 3">
    <name type="scientific">Paradesertivirga mongoliensis</name>
    <dbReference type="NCBI Taxonomy" id="2100740"/>
    <lineage>
        <taxon>Bacteria</taxon>
        <taxon>Pseudomonadati</taxon>
        <taxon>Bacteroidota</taxon>
        <taxon>Sphingobacteriia</taxon>
        <taxon>Sphingobacteriales</taxon>
        <taxon>Sphingobacteriaceae</taxon>
        <taxon>Paradesertivirga</taxon>
    </lineage>
</organism>
<gene>
    <name evidence="2" type="ORF">ACFSJU_01890</name>
</gene>